<dbReference type="KEGG" id="stai:STAIW_v1c01990"/>
<dbReference type="STRING" id="1276220.STAIW_v1c01990"/>
<dbReference type="Gene3D" id="3.40.50.1820">
    <property type="entry name" value="alpha/beta hydrolase"/>
    <property type="match status" value="1"/>
</dbReference>
<proteinExistence type="predicted"/>
<protein>
    <submittedName>
        <fullName evidence="2">Lysophospholipase</fullName>
    </submittedName>
</protein>
<name>S5LW92_9MOLU</name>
<evidence type="ECO:0000313" key="3">
    <source>
        <dbReference type="Proteomes" id="UP000014984"/>
    </source>
</evidence>
<dbReference type="Pfam" id="PF12146">
    <property type="entry name" value="Hydrolase_4"/>
    <property type="match status" value="1"/>
</dbReference>
<dbReference type="AlphaFoldDB" id="S5LW92"/>
<accession>S5LW92</accession>
<gene>
    <name evidence="2" type="primary">pldB</name>
    <name evidence="2" type="ORF">STAIW_v1c01990</name>
</gene>
<evidence type="ECO:0000259" key="1">
    <source>
        <dbReference type="Pfam" id="PF12146"/>
    </source>
</evidence>
<dbReference type="SUPFAM" id="SSF53474">
    <property type="entry name" value="alpha/beta-Hydrolases"/>
    <property type="match status" value="1"/>
</dbReference>
<evidence type="ECO:0000313" key="2">
    <source>
        <dbReference type="EMBL" id="AGR40876.1"/>
    </source>
</evidence>
<dbReference type="InterPro" id="IPR022742">
    <property type="entry name" value="Hydrolase_4"/>
</dbReference>
<dbReference type="HOGENOM" id="CLU_026209_1_0_14"/>
<keyword evidence="3" id="KW-1185">Reference proteome</keyword>
<dbReference type="eggNOG" id="COG2267">
    <property type="taxonomic scope" value="Bacteria"/>
</dbReference>
<sequence length="307" mass="35770">MKETTIESFDGKEISLRIWDQVEEVKGIIQLVHGSCEHSLRYNNFANFMNDQGWIVIGSDHRGHGKTANLENKELGYFSDNDGWNTIIKDLKEVNNFIKSNFTNTKIVMLGHSMGSFMARNYIIDFGNTIDGCILSGTSWYSKTLLKFSKLIASKRQSFYGSKNIDKFIWKLSYQKFNNKFKKEGITGVEWLSIDKNNVENFVNDPLCWFIFTTSAFKDLFTGLLFIQKKANIKKIRKDLKILLISGKDDPVGNFSKKVKKTYRIFKNKKLDVKIKLYDKLRHEILFDLSKEQVYIDILEFLKKLLK</sequence>
<dbReference type="PATRIC" id="fig|1276220.3.peg.202"/>
<dbReference type="OrthoDB" id="9806902at2"/>
<dbReference type="Proteomes" id="UP000014984">
    <property type="component" value="Chromosome"/>
</dbReference>
<dbReference type="InterPro" id="IPR029058">
    <property type="entry name" value="AB_hydrolase_fold"/>
</dbReference>
<dbReference type="PANTHER" id="PTHR11614">
    <property type="entry name" value="PHOSPHOLIPASE-RELATED"/>
    <property type="match status" value="1"/>
</dbReference>
<reference evidence="2 3" key="1">
    <citation type="journal article" date="2013" name="Genome Biol. Evol.">
        <title>Comparison of metabolic capacities and inference of gene content evolution in mosquito-associated Spiroplasma diminutum and S. taiwanense.</title>
        <authorList>
            <person name="Lo W.S."/>
            <person name="Ku C."/>
            <person name="Chen L.L."/>
            <person name="Chang T.H."/>
            <person name="Kuo C.H."/>
        </authorList>
    </citation>
    <scope>NUCLEOTIDE SEQUENCE [LARGE SCALE GENOMIC DNA]</scope>
    <source>
        <strain evidence="2">CT-1</strain>
    </source>
</reference>
<dbReference type="InterPro" id="IPR051044">
    <property type="entry name" value="MAG_DAG_Lipase"/>
</dbReference>
<dbReference type="RefSeq" id="WP_020834015.1">
    <property type="nucleotide sequence ID" value="NC_021846.1"/>
</dbReference>
<feature type="domain" description="Serine aminopeptidase S33" evidence="1">
    <location>
        <begin position="24"/>
        <end position="289"/>
    </location>
</feature>
<dbReference type="EMBL" id="CP005074">
    <property type="protein sequence ID" value="AGR40876.1"/>
    <property type="molecule type" value="Genomic_DNA"/>
</dbReference>
<organism evidence="2 3">
    <name type="scientific">Spiroplasma taiwanense CT-1</name>
    <dbReference type="NCBI Taxonomy" id="1276220"/>
    <lineage>
        <taxon>Bacteria</taxon>
        <taxon>Bacillati</taxon>
        <taxon>Mycoplasmatota</taxon>
        <taxon>Mollicutes</taxon>
        <taxon>Entomoplasmatales</taxon>
        <taxon>Spiroplasmataceae</taxon>
        <taxon>Spiroplasma</taxon>
    </lineage>
</organism>